<name>A0A937X3E8_9BACT</name>
<proteinExistence type="predicted"/>
<gene>
    <name evidence="3" type="ORF">FJZ00_00550</name>
</gene>
<dbReference type="AlphaFoldDB" id="A0A937X3E8"/>
<feature type="region of interest" description="Disordered" evidence="2">
    <location>
        <begin position="417"/>
        <end position="445"/>
    </location>
</feature>
<dbReference type="Proteomes" id="UP000703893">
    <property type="component" value="Unassembled WGS sequence"/>
</dbReference>
<feature type="coiled-coil region" evidence="1">
    <location>
        <begin position="580"/>
        <end position="621"/>
    </location>
</feature>
<keyword evidence="1" id="KW-0175">Coiled coil</keyword>
<evidence type="ECO:0000313" key="4">
    <source>
        <dbReference type="Proteomes" id="UP000703893"/>
    </source>
</evidence>
<protein>
    <submittedName>
        <fullName evidence="3">Uncharacterized protein</fullName>
    </submittedName>
</protein>
<comment type="caution">
    <text evidence="3">The sequence shown here is derived from an EMBL/GenBank/DDBJ whole genome shotgun (WGS) entry which is preliminary data.</text>
</comment>
<reference evidence="3 4" key="1">
    <citation type="submission" date="2019-03" db="EMBL/GenBank/DDBJ databases">
        <title>Lake Tanganyika Metagenome-Assembled Genomes (MAGs).</title>
        <authorList>
            <person name="Tran P."/>
        </authorList>
    </citation>
    <scope>NUCLEOTIDE SEQUENCE [LARGE SCALE GENOMIC DNA]</scope>
    <source>
        <strain evidence="3">K_DeepCast_65m_m2_236</strain>
    </source>
</reference>
<dbReference type="EMBL" id="VGJX01000013">
    <property type="protein sequence ID" value="MBM3273610.1"/>
    <property type="molecule type" value="Genomic_DNA"/>
</dbReference>
<evidence type="ECO:0000256" key="1">
    <source>
        <dbReference type="SAM" id="Coils"/>
    </source>
</evidence>
<organism evidence="3 4">
    <name type="scientific">Candidatus Tanganyikabacteria bacterium</name>
    <dbReference type="NCBI Taxonomy" id="2961651"/>
    <lineage>
        <taxon>Bacteria</taxon>
        <taxon>Bacillati</taxon>
        <taxon>Candidatus Sericytochromatia</taxon>
        <taxon>Candidatus Tanganyikabacteria</taxon>
    </lineage>
</organism>
<sequence length="729" mass="80772">MTSEIRQAICLARRIDPQVPSERIIAAIAQQFGVRLGTSTVLAILQEAGLSRLQGGGVRKTPEPEDLEFGGGVFWRLADQELGCSKALTETILELARTVPGPDPERLVADDEGRDEQGRFMAAYNAGRAKEVPRGLGPAFRSVEEKRHETDLRKRRAATESAETIERKVRVLLALPLLTDSGKTIEVSDWRGSRGVAEFAGMPYVGETLERFWRDLKYLGAGDPLAEHRARFWVAQEPAGPEGVPAALQIYVDGSSKPLWTSKFAKCGKVSATGRVQPRLDMVLVNTGAGTPIFFQTFGGHASLAKQTVPLLEKLEAQVGEGWMADKLTVIDREASSAGLLKAFDAKGRDLVTMLRDGQAKLAEVEELSAWEPYDDGREEIADGFAWLDDTHDKDVPYRARVVLLRRPDGQATVLASTARRGASSANDAGEDDSLSDDVVPPARPSYTGPELADAYFRRWQRQELRIRTVNQATQFKRNFGYGKKLVVNATVLTELDKVRNHRNRLVKRIARREAGLGEAQEALRVAKLRVNAAKARQARQDGLVDQEFAAKRTDRQALQARVESAKTERSRKDGALTGVAEAEKRVAKEEAKLQQDKKRLPGLDAEIQDLESRKEIYQADTEMDRIATAFKLGFVLICEYLLREYFGGMRIAPPGLMRQILSLPGTRTIEGNVEHIRLRASPNTEIMAAVEAACERVNAREIVRNGRIVRISVDWPPKARNRGERGTS</sequence>
<evidence type="ECO:0000256" key="2">
    <source>
        <dbReference type="SAM" id="MobiDB-lite"/>
    </source>
</evidence>
<accession>A0A937X3E8</accession>
<evidence type="ECO:0000313" key="3">
    <source>
        <dbReference type="EMBL" id="MBM3273610.1"/>
    </source>
</evidence>